<reference evidence="3 4" key="1">
    <citation type="submission" date="2019-09" db="EMBL/GenBank/DDBJ databases">
        <title>Bird 10,000 Genomes (B10K) Project - Family phase.</title>
        <authorList>
            <person name="Zhang G."/>
        </authorList>
    </citation>
    <scope>NUCLEOTIDE SEQUENCE [LARGE SCALE GENOMIC DNA]</scope>
    <source>
        <strain evidence="3">B10K-DU-001-42</strain>
        <tissue evidence="3">Muscle</tissue>
    </source>
</reference>
<accession>A0A7L2IX00</accession>
<dbReference type="FunFam" id="3.10.20.230:FF:000011">
    <property type="entry name" value="Doublecortin domain containing 2B"/>
    <property type="match status" value="1"/>
</dbReference>
<dbReference type="SUPFAM" id="SSF89837">
    <property type="entry name" value="Doublecortin (DC)"/>
    <property type="match status" value="2"/>
</dbReference>
<dbReference type="GO" id="GO:0005815">
    <property type="term" value="C:microtubule organizing center"/>
    <property type="evidence" value="ECO:0007669"/>
    <property type="project" value="TreeGrafter"/>
</dbReference>
<dbReference type="EMBL" id="VWYK01111076">
    <property type="protein sequence ID" value="NXR14616.1"/>
    <property type="molecule type" value="Genomic_DNA"/>
</dbReference>
<evidence type="ECO:0000313" key="3">
    <source>
        <dbReference type="EMBL" id="NXR14616.1"/>
    </source>
</evidence>
<keyword evidence="4" id="KW-1185">Reference proteome</keyword>
<dbReference type="GO" id="GO:0005874">
    <property type="term" value="C:microtubule"/>
    <property type="evidence" value="ECO:0007669"/>
    <property type="project" value="TreeGrafter"/>
</dbReference>
<gene>
    <name evidence="3" type="primary">Dcdc2b</name>
    <name evidence="3" type="ORF">SEMFRA_R00166</name>
</gene>
<dbReference type="SMART" id="SM00537">
    <property type="entry name" value="DCX"/>
    <property type="match status" value="2"/>
</dbReference>
<organism evidence="3 4">
    <name type="scientific">Semnornis frantzii</name>
    <dbReference type="NCBI Taxonomy" id="91796"/>
    <lineage>
        <taxon>Eukaryota</taxon>
        <taxon>Metazoa</taxon>
        <taxon>Chordata</taxon>
        <taxon>Craniata</taxon>
        <taxon>Vertebrata</taxon>
        <taxon>Euteleostomi</taxon>
        <taxon>Archelosauria</taxon>
        <taxon>Archosauria</taxon>
        <taxon>Dinosauria</taxon>
        <taxon>Saurischia</taxon>
        <taxon>Theropoda</taxon>
        <taxon>Coelurosauria</taxon>
        <taxon>Aves</taxon>
        <taxon>Neognathae</taxon>
        <taxon>Neoaves</taxon>
        <taxon>Telluraves</taxon>
        <taxon>Coraciimorphae</taxon>
        <taxon>Piciformes</taxon>
        <taxon>Ramphastidae</taxon>
        <taxon>Semnornis</taxon>
    </lineage>
</organism>
<evidence type="ECO:0000256" key="1">
    <source>
        <dbReference type="ARBA" id="ARBA00022737"/>
    </source>
</evidence>
<feature type="domain" description="Doublecortin" evidence="2">
    <location>
        <begin position="139"/>
        <end position="217"/>
    </location>
</feature>
<dbReference type="Proteomes" id="UP000536381">
    <property type="component" value="Unassembled WGS sequence"/>
</dbReference>
<dbReference type="Pfam" id="PF03607">
    <property type="entry name" value="DCX"/>
    <property type="match status" value="2"/>
</dbReference>
<keyword evidence="1" id="KW-0677">Repeat</keyword>
<dbReference type="GO" id="GO:0035556">
    <property type="term" value="P:intracellular signal transduction"/>
    <property type="evidence" value="ECO:0007669"/>
    <property type="project" value="InterPro"/>
</dbReference>
<dbReference type="PROSITE" id="PS50309">
    <property type="entry name" value="DC"/>
    <property type="match status" value="2"/>
</dbReference>
<dbReference type="PANTHER" id="PTHR23004:SF10">
    <property type="entry name" value="DOUBLECORTIN DOMAIN-CONTAINING PROTEIN 2B"/>
    <property type="match status" value="1"/>
</dbReference>
<evidence type="ECO:0000259" key="2">
    <source>
        <dbReference type="PROSITE" id="PS50309"/>
    </source>
</evidence>
<dbReference type="InterPro" id="IPR003533">
    <property type="entry name" value="Doublecortin_dom"/>
</dbReference>
<dbReference type="OrthoDB" id="1738954at2759"/>
<feature type="non-terminal residue" evidence="3">
    <location>
        <position position="1"/>
    </location>
</feature>
<protein>
    <submittedName>
        <fullName evidence="3">DCD2B protein</fullName>
    </submittedName>
</protein>
<feature type="non-terminal residue" evidence="3">
    <location>
        <position position="234"/>
    </location>
</feature>
<comment type="caution">
    <text evidence="3">The sequence shown here is derived from an EMBL/GenBank/DDBJ whole genome shotgun (WGS) entry which is preliminary data.</text>
</comment>
<dbReference type="FunFam" id="3.10.20.230:FF:000004">
    <property type="entry name" value="Doublecortin domain containing 2"/>
    <property type="match status" value="1"/>
</dbReference>
<proteinExistence type="predicted"/>
<feature type="domain" description="Doublecortin" evidence="2">
    <location>
        <begin position="13"/>
        <end position="95"/>
    </location>
</feature>
<sequence length="234" mass="26467">MSSLALAPAPPAKSVVLYRNGDAFFPGRRFVLNQRHFQTWEVFLREVTKSIQAPLAVRNLYTPQHGHRLARLGDLQDGCHYVAAGSERFKKLDYLSHGRKEQRGRRKREALQASCGFSPHSQLQEFWLRPCLACSCCSVFRNGDLLSPPLPLPLSKSSPLQWDTLLAMLTERVSLHCGAVHRLCRLDGTQVCSGEELVHGHYYVAVGDEEYKKLPYFQLLVPQGSVSTTLWYVD</sequence>
<dbReference type="AlphaFoldDB" id="A0A7L2IX00"/>
<name>A0A7L2IX00_9PICI</name>
<dbReference type="InterPro" id="IPR036572">
    <property type="entry name" value="Doublecortin_dom_sf"/>
</dbReference>
<dbReference type="Gene3D" id="3.10.20.230">
    <property type="entry name" value="Doublecortin domain"/>
    <property type="match status" value="2"/>
</dbReference>
<dbReference type="PANTHER" id="PTHR23004">
    <property type="entry name" value="DOUBLECORTIN DOMAIN CONTAINING 2"/>
    <property type="match status" value="1"/>
</dbReference>
<evidence type="ECO:0000313" key="4">
    <source>
        <dbReference type="Proteomes" id="UP000536381"/>
    </source>
</evidence>